<dbReference type="InterPro" id="IPR010559">
    <property type="entry name" value="Sig_transdc_His_kin_internal"/>
</dbReference>
<evidence type="ECO:0000259" key="3">
    <source>
        <dbReference type="Pfam" id="PF06580"/>
    </source>
</evidence>
<dbReference type="Pfam" id="PF02518">
    <property type="entry name" value="HATPase_c"/>
    <property type="match status" value="1"/>
</dbReference>
<evidence type="ECO:0000313" key="5">
    <source>
        <dbReference type="Proteomes" id="UP000287908"/>
    </source>
</evidence>
<dbReference type="OrthoDB" id="2514702at2"/>
<dbReference type="InterPro" id="IPR050640">
    <property type="entry name" value="Bact_2-comp_sensor_kinase"/>
</dbReference>
<evidence type="ECO:0000256" key="1">
    <source>
        <dbReference type="SAM" id="Phobius"/>
    </source>
</evidence>
<protein>
    <submittedName>
        <fullName evidence="4">Sensor histidine kinase</fullName>
    </submittedName>
</protein>
<keyword evidence="4" id="KW-0418">Kinase</keyword>
<feature type="domain" description="Histidine kinase/HSP90-like ATPase" evidence="2">
    <location>
        <begin position="271"/>
        <end position="366"/>
    </location>
</feature>
<comment type="caution">
    <text evidence="4">The sequence shown here is derived from an EMBL/GenBank/DDBJ whole genome shotgun (WGS) entry which is preliminary data.</text>
</comment>
<name>A0A432ZHS8_9GAMM</name>
<dbReference type="RefSeq" id="WP_126783816.1">
    <property type="nucleotide sequence ID" value="NZ_PIQF01000001.1"/>
</dbReference>
<keyword evidence="1" id="KW-0812">Transmembrane</keyword>
<keyword evidence="1" id="KW-1133">Transmembrane helix</keyword>
<dbReference type="InterPro" id="IPR036890">
    <property type="entry name" value="HATPase_C_sf"/>
</dbReference>
<feature type="transmembrane region" description="Helical" evidence="1">
    <location>
        <begin position="55"/>
        <end position="76"/>
    </location>
</feature>
<feature type="transmembrane region" description="Helical" evidence="1">
    <location>
        <begin position="127"/>
        <end position="149"/>
    </location>
</feature>
<dbReference type="GO" id="GO:0000155">
    <property type="term" value="F:phosphorelay sensor kinase activity"/>
    <property type="evidence" value="ECO:0007669"/>
    <property type="project" value="InterPro"/>
</dbReference>
<proteinExistence type="predicted"/>
<dbReference type="EMBL" id="PIQF01000001">
    <property type="protein sequence ID" value="RUO77546.1"/>
    <property type="molecule type" value="Genomic_DNA"/>
</dbReference>
<accession>A0A432ZHS8</accession>
<dbReference type="Proteomes" id="UP000287908">
    <property type="component" value="Unassembled WGS sequence"/>
</dbReference>
<gene>
    <name evidence="4" type="ORF">CWI81_03445</name>
</gene>
<dbReference type="Pfam" id="PF06580">
    <property type="entry name" value="His_kinase"/>
    <property type="match status" value="1"/>
</dbReference>
<keyword evidence="4" id="KW-0808">Transferase</keyword>
<dbReference type="Gene3D" id="3.30.565.10">
    <property type="entry name" value="Histidine kinase-like ATPase, C-terminal domain"/>
    <property type="match status" value="1"/>
</dbReference>
<dbReference type="SUPFAM" id="SSF55874">
    <property type="entry name" value="ATPase domain of HSP90 chaperone/DNA topoisomerase II/histidine kinase"/>
    <property type="match status" value="1"/>
</dbReference>
<dbReference type="GO" id="GO:0016020">
    <property type="term" value="C:membrane"/>
    <property type="evidence" value="ECO:0007669"/>
    <property type="project" value="InterPro"/>
</dbReference>
<organism evidence="4 5">
    <name type="scientific">Idiomarina seosinensis</name>
    <dbReference type="NCBI Taxonomy" id="281739"/>
    <lineage>
        <taxon>Bacteria</taxon>
        <taxon>Pseudomonadati</taxon>
        <taxon>Pseudomonadota</taxon>
        <taxon>Gammaproteobacteria</taxon>
        <taxon>Alteromonadales</taxon>
        <taxon>Idiomarinaceae</taxon>
        <taxon>Idiomarina</taxon>
    </lineage>
</organism>
<keyword evidence="1" id="KW-0472">Membrane</keyword>
<evidence type="ECO:0000313" key="4">
    <source>
        <dbReference type="EMBL" id="RUO77546.1"/>
    </source>
</evidence>
<evidence type="ECO:0000259" key="2">
    <source>
        <dbReference type="Pfam" id="PF02518"/>
    </source>
</evidence>
<keyword evidence="5" id="KW-1185">Reference proteome</keyword>
<reference evidence="4 5" key="1">
    <citation type="journal article" date="2011" name="Front. Microbiol.">
        <title>Genomic signatures of strain selection and enhancement in Bacillus atrophaeus var. globigii, a historical biowarfare simulant.</title>
        <authorList>
            <person name="Gibbons H.S."/>
            <person name="Broomall S.M."/>
            <person name="McNew L.A."/>
            <person name="Daligault H."/>
            <person name="Chapman C."/>
            <person name="Bruce D."/>
            <person name="Karavis M."/>
            <person name="Krepps M."/>
            <person name="McGregor P.A."/>
            <person name="Hong C."/>
            <person name="Park K.H."/>
            <person name="Akmal A."/>
            <person name="Feldman A."/>
            <person name="Lin J.S."/>
            <person name="Chang W.E."/>
            <person name="Higgs B.W."/>
            <person name="Demirev P."/>
            <person name="Lindquist J."/>
            <person name="Liem A."/>
            <person name="Fochler E."/>
            <person name="Read T.D."/>
            <person name="Tapia R."/>
            <person name="Johnson S."/>
            <person name="Bishop-Lilly K.A."/>
            <person name="Detter C."/>
            <person name="Han C."/>
            <person name="Sozhamannan S."/>
            <person name="Rosenzweig C.N."/>
            <person name="Skowronski E.W."/>
        </authorList>
    </citation>
    <scope>NUCLEOTIDE SEQUENCE [LARGE SCALE GENOMIC DNA]</scope>
    <source>
        <strain evidence="4 5">CL-SP19</strain>
    </source>
</reference>
<dbReference type="PANTHER" id="PTHR34220">
    <property type="entry name" value="SENSOR HISTIDINE KINASE YPDA"/>
    <property type="match status" value="1"/>
</dbReference>
<feature type="transmembrane region" description="Helical" evidence="1">
    <location>
        <begin position="28"/>
        <end position="49"/>
    </location>
</feature>
<dbReference type="AlphaFoldDB" id="A0A432ZHS8"/>
<feature type="transmembrane region" description="Helical" evidence="1">
    <location>
        <begin position="88"/>
        <end position="107"/>
    </location>
</feature>
<dbReference type="PANTHER" id="PTHR34220:SF7">
    <property type="entry name" value="SENSOR HISTIDINE KINASE YPDA"/>
    <property type="match status" value="1"/>
</dbReference>
<sequence length="371" mass="42731">MSNSNHFTSSLVDRLVRSSLFEHRNRSFWVLQTLGWGGYALVNYIGSLMHEMRDIYGVVLLLGAYAGFLLTIPLRYLYQRSWELHPALLMLVVILTSYLCASVWAVIDNATYWEIYKFGFRPDSQFFYFKNNLAKFYIILSWSGLYFGIKYYQMLQGERQKALMASSRAHQAQLKMLRYQLNPHFLFNSLNAISTLIMVKENDVANRMVNKLSHFLRFSLDNDPIKKISLEKEIDALMLYLDIEKVRFDERLEIQVDVTPEARRALVPSLLLQPLIENAIKYAIAKVEDVGVLSLAAFVADGQLQITLCDNGPDAPNDPQALFKNSGVGLQNTQERLLALYGKQFRFQMKPNKPQGLCVEIVLPYETPENR</sequence>
<feature type="domain" description="Signal transduction histidine kinase internal region" evidence="3">
    <location>
        <begin position="172"/>
        <end position="252"/>
    </location>
</feature>
<dbReference type="InterPro" id="IPR003594">
    <property type="entry name" value="HATPase_dom"/>
</dbReference>